<comment type="caution">
    <text evidence="1">The sequence shown here is derived from an EMBL/GenBank/DDBJ whole genome shotgun (WGS) entry which is preliminary data.</text>
</comment>
<reference evidence="1" key="1">
    <citation type="submission" date="2019-10" db="EMBL/GenBank/DDBJ databases">
        <authorList>
            <consortium name="DOE Joint Genome Institute"/>
            <person name="Kuo A."/>
            <person name="Miyauchi S."/>
            <person name="Kiss E."/>
            <person name="Drula E."/>
            <person name="Kohler A."/>
            <person name="Sanchez-Garcia M."/>
            <person name="Andreopoulos B."/>
            <person name="Barry K.W."/>
            <person name="Bonito G."/>
            <person name="Buee M."/>
            <person name="Carver A."/>
            <person name="Chen C."/>
            <person name="Cichocki N."/>
            <person name="Clum A."/>
            <person name="Culley D."/>
            <person name="Crous P.W."/>
            <person name="Fauchery L."/>
            <person name="Girlanda M."/>
            <person name="Hayes R."/>
            <person name="Keri Z."/>
            <person name="Labutti K."/>
            <person name="Lipzen A."/>
            <person name="Lombard V."/>
            <person name="Magnuson J."/>
            <person name="Maillard F."/>
            <person name="Morin E."/>
            <person name="Murat C."/>
            <person name="Nolan M."/>
            <person name="Ohm R."/>
            <person name="Pangilinan J."/>
            <person name="Pereira M."/>
            <person name="Perotto S."/>
            <person name="Peter M."/>
            <person name="Riley R."/>
            <person name="Sitrit Y."/>
            <person name="Stielow B."/>
            <person name="Szollosi G."/>
            <person name="Zifcakova L."/>
            <person name="Stursova M."/>
            <person name="Spatafora J.W."/>
            <person name="Tedersoo L."/>
            <person name="Vaario L.-M."/>
            <person name="Yamada A."/>
            <person name="Yan M."/>
            <person name="Wang P."/>
            <person name="Xu J."/>
            <person name="Bruns T."/>
            <person name="Baldrian P."/>
            <person name="Vilgalys R."/>
            <person name="Henrissat B."/>
            <person name="Grigoriev I.V."/>
            <person name="Hibbett D."/>
            <person name="Nagy L.G."/>
            <person name="Martin F.M."/>
        </authorList>
    </citation>
    <scope>NUCLEOTIDE SEQUENCE</scope>
    <source>
        <strain evidence="1">P2</strain>
    </source>
</reference>
<gene>
    <name evidence="1" type="ORF">BDM02DRAFT_3107536</name>
</gene>
<sequence>MVNCGWSWGEMGKEGLRALESLDTMTNGHCESWSPIQFRPVSVPVLVSPPHSPRFLASSKPLPDPGDAPSDLSSILPSHSASQIALVLPPGQPDLKSSDTGHSIPGSSQPYSLAIPPAHSIPEHMFPTGTEALPLPSVEEDSGSDDHGPLEVVENDRIAKLREPKKRKTKSKRRSIIRMAEKPLLPNGSPVTKYKTEKDGNRKHGVFGTIAGLFTKSGSKKSRTSRTYRNLEGGSSDEDSIRYLAVSPSKQEVQHTGPTGERSKKRKKNRASTLDHPAFESHGWPSTAGKGKARAASLDHGRGVLLASEDYSRPPRVITRRRSSSQPYLPLPTEGASLSRDNSLTTSVMSSMSAPPVLNVSRAPIHRRRSTSGVAHAPAKTSSHRRTVSGSSGPVNPVHPQTNLMSIVEEAVRVNREARISMNPNNRLESIKAPPPASEVLKHEAEVIQANTQPPPIPQTSSPKPTKPKNLPPCGPENPVIKQVPLTQRNGDIGSPETTNKETSPPVDKLLPVKTPLKSALRNSSRTPSPNPSTLRPSVSSPPPSQLISRISETPEDDTASISSYETVHENLDSRSDSPPAPPVPPRDLAINTGVDSDLSHGTSSTAIASIDNGVPSRRKSVRMSLPPTYSITPPAREDLEVEKPPWSPPRDNAREEAPWTSRNGNVGERDFWEDSSDEGVEYSTARRLLSKLSGRH</sequence>
<accession>A0ACB6ZUW9</accession>
<organism evidence="1 2">
    <name type="scientific">Thelephora ganbajun</name>
    <name type="common">Ganba fungus</name>
    <dbReference type="NCBI Taxonomy" id="370292"/>
    <lineage>
        <taxon>Eukaryota</taxon>
        <taxon>Fungi</taxon>
        <taxon>Dikarya</taxon>
        <taxon>Basidiomycota</taxon>
        <taxon>Agaricomycotina</taxon>
        <taxon>Agaricomycetes</taxon>
        <taxon>Thelephorales</taxon>
        <taxon>Thelephoraceae</taxon>
        <taxon>Thelephora</taxon>
    </lineage>
</organism>
<dbReference type="Proteomes" id="UP000886501">
    <property type="component" value="Unassembled WGS sequence"/>
</dbReference>
<dbReference type="EMBL" id="MU117963">
    <property type="protein sequence ID" value="KAF9653605.1"/>
    <property type="molecule type" value="Genomic_DNA"/>
</dbReference>
<evidence type="ECO:0000313" key="2">
    <source>
        <dbReference type="Proteomes" id="UP000886501"/>
    </source>
</evidence>
<protein>
    <submittedName>
        <fullName evidence="1">Uncharacterized protein</fullName>
    </submittedName>
</protein>
<reference evidence="1" key="2">
    <citation type="journal article" date="2020" name="Nat. Commun.">
        <title>Large-scale genome sequencing of mycorrhizal fungi provides insights into the early evolution of symbiotic traits.</title>
        <authorList>
            <person name="Miyauchi S."/>
            <person name="Kiss E."/>
            <person name="Kuo A."/>
            <person name="Drula E."/>
            <person name="Kohler A."/>
            <person name="Sanchez-Garcia M."/>
            <person name="Morin E."/>
            <person name="Andreopoulos B."/>
            <person name="Barry K.W."/>
            <person name="Bonito G."/>
            <person name="Buee M."/>
            <person name="Carver A."/>
            <person name="Chen C."/>
            <person name="Cichocki N."/>
            <person name="Clum A."/>
            <person name="Culley D."/>
            <person name="Crous P.W."/>
            <person name="Fauchery L."/>
            <person name="Girlanda M."/>
            <person name="Hayes R.D."/>
            <person name="Keri Z."/>
            <person name="LaButti K."/>
            <person name="Lipzen A."/>
            <person name="Lombard V."/>
            <person name="Magnuson J."/>
            <person name="Maillard F."/>
            <person name="Murat C."/>
            <person name="Nolan M."/>
            <person name="Ohm R.A."/>
            <person name="Pangilinan J."/>
            <person name="Pereira M.F."/>
            <person name="Perotto S."/>
            <person name="Peter M."/>
            <person name="Pfister S."/>
            <person name="Riley R."/>
            <person name="Sitrit Y."/>
            <person name="Stielow J.B."/>
            <person name="Szollosi G."/>
            <person name="Zifcakova L."/>
            <person name="Stursova M."/>
            <person name="Spatafora J.W."/>
            <person name="Tedersoo L."/>
            <person name="Vaario L.M."/>
            <person name="Yamada A."/>
            <person name="Yan M."/>
            <person name="Wang P."/>
            <person name="Xu J."/>
            <person name="Bruns T."/>
            <person name="Baldrian P."/>
            <person name="Vilgalys R."/>
            <person name="Dunand C."/>
            <person name="Henrissat B."/>
            <person name="Grigoriev I.V."/>
            <person name="Hibbett D."/>
            <person name="Nagy L.G."/>
            <person name="Martin F.M."/>
        </authorList>
    </citation>
    <scope>NUCLEOTIDE SEQUENCE</scope>
    <source>
        <strain evidence="1">P2</strain>
    </source>
</reference>
<evidence type="ECO:0000313" key="1">
    <source>
        <dbReference type="EMBL" id="KAF9653605.1"/>
    </source>
</evidence>
<keyword evidence="2" id="KW-1185">Reference proteome</keyword>
<name>A0ACB6ZUW9_THEGA</name>
<proteinExistence type="predicted"/>